<dbReference type="Pfam" id="PF00226">
    <property type="entry name" value="DnaJ"/>
    <property type="match status" value="1"/>
</dbReference>
<feature type="compositionally biased region" description="Basic and acidic residues" evidence="2">
    <location>
        <begin position="1"/>
        <end position="13"/>
    </location>
</feature>
<dbReference type="SUPFAM" id="SSF46565">
    <property type="entry name" value="Chaperone J-domain"/>
    <property type="match status" value="1"/>
</dbReference>
<dbReference type="PROSITE" id="PS50076">
    <property type="entry name" value="DNAJ_2"/>
    <property type="match status" value="1"/>
</dbReference>
<dbReference type="InterPro" id="IPR036869">
    <property type="entry name" value="J_dom_sf"/>
</dbReference>
<name>A0A7S2UF02_9STRA</name>
<dbReference type="GO" id="GO:0005739">
    <property type="term" value="C:mitochondrion"/>
    <property type="evidence" value="ECO:0007669"/>
    <property type="project" value="GOC"/>
</dbReference>
<dbReference type="Gene3D" id="1.10.287.110">
    <property type="entry name" value="DnaJ domain"/>
    <property type="match status" value="1"/>
</dbReference>
<evidence type="ECO:0000313" key="4">
    <source>
        <dbReference type="EMBL" id="CAD9817199.1"/>
    </source>
</evidence>
<dbReference type="InterPro" id="IPR052243">
    <property type="entry name" value="Mito_inner_membrane_organizer"/>
</dbReference>
<dbReference type="InterPro" id="IPR024586">
    <property type="entry name" value="DnaJ-like_C11_C"/>
</dbReference>
<evidence type="ECO:0000256" key="1">
    <source>
        <dbReference type="ARBA" id="ARBA00023186"/>
    </source>
</evidence>
<dbReference type="Pfam" id="PF11875">
    <property type="entry name" value="DnaJ-like_C11_C"/>
    <property type="match status" value="1"/>
</dbReference>
<gene>
    <name evidence="4" type="ORF">ASEP1449_LOCUS9031</name>
</gene>
<keyword evidence="1" id="KW-0143">Chaperone</keyword>
<feature type="domain" description="J" evidence="3">
    <location>
        <begin position="19"/>
        <end position="88"/>
    </location>
</feature>
<feature type="region of interest" description="Disordered" evidence="2">
    <location>
        <begin position="1"/>
        <end position="20"/>
    </location>
</feature>
<dbReference type="EMBL" id="HBHQ01013592">
    <property type="protein sequence ID" value="CAD9817199.1"/>
    <property type="molecule type" value="Transcribed_RNA"/>
</dbReference>
<sequence length="672" mass="74989">MGPREEEPDKMAVQEEEDDPYAILNVSQESMTEESLQKAYKHLSRAFHPDKQPQASDCEAAQQVFVEFKNAYDILMDPVLRQTYDEHGHRGVNYVRRSMNVPDADSGKPNVTKASPGLYGQLWALHKVGHVREAQRVLAQAMEMYTHYETATTSHDNSSSHAMPMPILSASLDVRCNTTHSQFLGQGPEPISLPEMEKTTVSVSIASPPSNHHKWNYSMGGTNYVKNGEGHASGNASIGYTPVQGTDCTLEFDVGDSQSKVSLGTTRVLSSHSMVTTTVSTVPQKSSSQNRLLAFSVSTHRALWDNQARGTWAMGVGSDGGLHFGLLSLTSLFPDRPRVTLKLNAGIDKFPIKLQVQHNFNGYPDMEDPEQQHMHHNDDSEQHTGLISFGWGGGVGIQWIASWTRAVTSFSKFSMGISHSFTKGLVWLISWKQEEISLNIPITVSLATSPGYNFQMFYLTLLTSLIDMAMDDILTSVWTENKVRGDEQNELVRRHEERLLELDKVKLDAERQVELMRPAANAKRSTEESKDGLVIVKATYYLEGGNTHMDATVQLQFWVMNSRLQLPATSKSHMLGFYQLETKPSIHESSLNGNNTISTSWIEWVRGLLEFSESNNDTEKEDPTASTHKSSPKLSVRYTYRGNLYETTISDEAPLTLPSPHAMQLGESRTVT</sequence>
<dbReference type="SMART" id="SM00271">
    <property type="entry name" value="DnaJ"/>
    <property type="match status" value="1"/>
</dbReference>
<dbReference type="CDD" id="cd06257">
    <property type="entry name" value="DnaJ"/>
    <property type="match status" value="1"/>
</dbReference>
<dbReference type="PANTHER" id="PTHR44157:SF1">
    <property type="entry name" value="DNAJ HOMOLOG SUBFAMILY C MEMBER 11"/>
    <property type="match status" value="1"/>
</dbReference>
<dbReference type="AlphaFoldDB" id="A0A7S2UF02"/>
<accession>A0A7S2UF02</accession>
<dbReference type="InterPro" id="IPR001623">
    <property type="entry name" value="DnaJ_domain"/>
</dbReference>
<feature type="region of interest" description="Disordered" evidence="2">
    <location>
        <begin position="651"/>
        <end position="672"/>
    </location>
</feature>
<dbReference type="PANTHER" id="PTHR44157">
    <property type="entry name" value="DNAJ HOMOLOG SUBFAMILY C MEMBER 11"/>
    <property type="match status" value="1"/>
</dbReference>
<evidence type="ECO:0000256" key="2">
    <source>
        <dbReference type="SAM" id="MobiDB-lite"/>
    </source>
</evidence>
<evidence type="ECO:0000259" key="3">
    <source>
        <dbReference type="PROSITE" id="PS50076"/>
    </source>
</evidence>
<protein>
    <recommendedName>
        <fullName evidence="3">J domain-containing protein</fullName>
    </recommendedName>
</protein>
<reference evidence="4" key="1">
    <citation type="submission" date="2021-01" db="EMBL/GenBank/DDBJ databases">
        <authorList>
            <person name="Corre E."/>
            <person name="Pelletier E."/>
            <person name="Niang G."/>
            <person name="Scheremetjew M."/>
            <person name="Finn R."/>
            <person name="Kale V."/>
            <person name="Holt S."/>
            <person name="Cochrane G."/>
            <person name="Meng A."/>
            <person name="Brown T."/>
            <person name="Cohen L."/>
        </authorList>
    </citation>
    <scope>NUCLEOTIDE SEQUENCE</scope>
    <source>
        <strain evidence="4">CCMP2084</strain>
    </source>
</reference>
<dbReference type="GO" id="GO:0042407">
    <property type="term" value="P:cristae formation"/>
    <property type="evidence" value="ECO:0007669"/>
    <property type="project" value="TreeGrafter"/>
</dbReference>
<proteinExistence type="predicted"/>
<organism evidence="4">
    <name type="scientific">Attheya septentrionalis</name>
    <dbReference type="NCBI Taxonomy" id="420275"/>
    <lineage>
        <taxon>Eukaryota</taxon>
        <taxon>Sar</taxon>
        <taxon>Stramenopiles</taxon>
        <taxon>Ochrophyta</taxon>
        <taxon>Bacillariophyta</taxon>
        <taxon>Coscinodiscophyceae</taxon>
        <taxon>Chaetocerotophycidae</taxon>
        <taxon>Chaetocerotales</taxon>
        <taxon>Attheyaceae</taxon>
        <taxon>Attheya</taxon>
    </lineage>
</organism>
<dbReference type="PRINTS" id="PR00625">
    <property type="entry name" value="JDOMAIN"/>
</dbReference>